<evidence type="ECO:0000313" key="2">
    <source>
        <dbReference type="Proteomes" id="UP000039437"/>
    </source>
</evidence>
<evidence type="ECO:0000313" key="1">
    <source>
        <dbReference type="EMBL" id="CRI18561.1"/>
    </source>
</evidence>
<dbReference type="PATRIC" id="fig|1280.3385.peg.1434"/>
<name>A0A0U1MTZ1_STAAU</name>
<reference evidence="1 2" key="1">
    <citation type="submission" date="2015-04" db="EMBL/GenBank/DDBJ databases">
        <authorList>
            <person name="Syromyatnikov M.Y."/>
            <person name="Popov V.N."/>
        </authorList>
    </citation>
    <scope>NUCLEOTIDE SEQUENCE [LARGE SCALE GENOMIC DNA]</scope>
    <source>
        <strain evidence="1 2">AH1</strain>
    </source>
</reference>
<proteinExistence type="predicted"/>
<gene>
    <name evidence="1" type="ORF">BN1321_410045</name>
</gene>
<dbReference type="Pfam" id="PF10100">
    <property type="entry name" value="Staph_opine_DH"/>
    <property type="match status" value="1"/>
</dbReference>
<accession>A0A0U1MTZ1</accession>
<evidence type="ECO:0008006" key="3">
    <source>
        <dbReference type="Google" id="ProtNLM"/>
    </source>
</evidence>
<dbReference type="Gene3D" id="3.40.50.720">
    <property type="entry name" value="NAD(P)-binding Rossmann-like Domain"/>
    <property type="match status" value="1"/>
</dbReference>
<sequence>MSKLLMIGTGPVAIQLANICYLKSDYEIDMVGRASTSEKSKRLYQAYKKEKQFEVKIQNEAHQHLEGKFEINRLYKDVKNVKGEYETVVMACTADAYYDTLQQLSLETLQSVKHVILISPTFGSQMIVEQFMSKFSQDIEVISFSTYLGDTRIVDKEAPNLVLTTGVKKKLYMGSTHSNSTMCQRISALAEQLKIQLEVVESPLHAETRNSSLYVHPPLFMNNFSLKAIFEGTDVPVYVYKLFPEGPITMTLIREMRLMWKEMMAILQAFRVPSVNLLQFMVKENYPVRPETLDEGDIEHFEILPDILQEYLLYVRYTAILIDPFSQPDENGHYFDFSAVPFKQVYKNEQDVVQIPRMPSEDYYRTAMIQHIGKMLGIKTPMIDQFLTRYEASCKAYKETHEDQQLSSQFNTNLFEGDKALVTKFLEINRTLSY</sequence>
<protein>
    <recommendedName>
        <fullName evidence="3">Staphylopine dehydrogenase CntM</fullName>
    </recommendedName>
</protein>
<dbReference type="RefSeq" id="WP_000040595.1">
    <property type="nucleotide sequence ID" value="NZ_CP083259.1"/>
</dbReference>
<dbReference type="Proteomes" id="UP000039437">
    <property type="component" value="Unassembled WGS sequence"/>
</dbReference>
<dbReference type="InterPro" id="IPR016935">
    <property type="entry name" value="Opine_metallophore_DH"/>
</dbReference>
<dbReference type="NCBIfam" id="NF033600">
    <property type="entry name" value="staphylopine_DH"/>
    <property type="match status" value="1"/>
</dbReference>
<dbReference type="AlphaFoldDB" id="A0A0U1MTZ1"/>
<organism evidence="1 2">
    <name type="scientific">Staphylococcus aureus</name>
    <dbReference type="NCBI Taxonomy" id="1280"/>
    <lineage>
        <taxon>Bacteria</taxon>
        <taxon>Bacillati</taxon>
        <taxon>Bacillota</taxon>
        <taxon>Bacilli</taxon>
        <taxon>Bacillales</taxon>
        <taxon>Staphylococcaceae</taxon>
        <taxon>Staphylococcus</taxon>
    </lineage>
</organism>
<dbReference type="InterPro" id="IPR053620">
    <property type="entry name" value="Staphylopine_dehydrogenase"/>
</dbReference>
<dbReference type="PIRSF" id="PIRSF029692">
    <property type="entry name" value="UCP029692"/>
    <property type="match status" value="1"/>
</dbReference>
<dbReference type="EMBL" id="CVOQ01000036">
    <property type="protein sequence ID" value="CRI18561.1"/>
    <property type="molecule type" value="Genomic_DNA"/>
</dbReference>